<dbReference type="Pfam" id="PF00072">
    <property type="entry name" value="Response_reg"/>
    <property type="match status" value="1"/>
</dbReference>
<sequence>MDKKNIRVLVVDDEERFRKTATATLKKRGFEVEAVGSGLEAINNLKTNDFDVVVLDVKMPGMDGNEALREIKILKPDLEVVMLTAHGTVDSALAGWRDQVFAYLTKPIDVDILAEKIRDAAAKRRGIDSALWYTVWKDRVDITD</sequence>
<dbReference type="PROSITE" id="PS50110">
    <property type="entry name" value="RESPONSE_REGULATORY"/>
    <property type="match status" value="1"/>
</dbReference>
<dbReference type="Gene3D" id="3.40.50.2300">
    <property type="match status" value="1"/>
</dbReference>
<dbReference type="GO" id="GO:0000160">
    <property type="term" value="P:phosphorelay signal transduction system"/>
    <property type="evidence" value="ECO:0007669"/>
    <property type="project" value="UniProtKB-KW"/>
</dbReference>
<dbReference type="Proteomes" id="UP000265882">
    <property type="component" value="Unassembled WGS sequence"/>
</dbReference>
<dbReference type="SMART" id="SM00448">
    <property type="entry name" value="REC"/>
    <property type="match status" value="1"/>
</dbReference>
<dbReference type="SUPFAM" id="SSF52172">
    <property type="entry name" value="CheY-like"/>
    <property type="match status" value="1"/>
</dbReference>
<dbReference type="InterPro" id="IPR011006">
    <property type="entry name" value="CheY-like_superfamily"/>
</dbReference>
<dbReference type="PANTHER" id="PTHR44591:SF14">
    <property type="entry name" value="PROTEIN PILG"/>
    <property type="match status" value="1"/>
</dbReference>
<name>A0A3A4N6Y6_ABYX5</name>
<protein>
    <submittedName>
        <fullName evidence="5">Response regulator</fullName>
    </submittedName>
</protein>
<keyword evidence="1 3" id="KW-0597">Phosphoprotein</keyword>
<accession>A0A3A4N6Y6</accession>
<dbReference type="PANTHER" id="PTHR44591">
    <property type="entry name" value="STRESS RESPONSE REGULATOR PROTEIN 1"/>
    <property type="match status" value="1"/>
</dbReference>
<comment type="caution">
    <text evidence="5">The sequence shown here is derived from an EMBL/GenBank/DDBJ whole genome shotgun (WGS) entry which is preliminary data.</text>
</comment>
<dbReference type="InterPro" id="IPR001789">
    <property type="entry name" value="Sig_transdc_resp-reg_receiver"/>
</dbReference>
<evidence type="ECO:0000313" key="5">
    <source>
        <dbReference type="EMBL" id="RJP17513.1"/>
    </source>
</evidence>
<evidence type="ECO:0000256" key="2">
    <source>
        <dbReference type="ARBA" id="ARBA00023012"/>
    </source>
</evidence>
<evidence type="ECO:0000256" key="1">
    <source>
        <dbReference type="ARBA" id="ARBA00022553"/>
    </source>
</evidence>
<gene>
    <name evidence="5" type="ORF">C4520_16230</name>
</gene>
<organism evidence="5 6">
    <name type="scientific">Abyssobacteria bacterium (strain SURF_5)</name>
    <dbReference type="NCBI Taxonomy" id="2093360"/>
    <lineage>
        <taxon>Bacteria</taxon>
        <taxon>Pseudomonadati</taxon>
        <taxon>Candidatus Hydrogenedentota</taxon>
        <taxon>Candidatus Abyssobacteria</taxon>
    </lineage>
</organism>
<dbReference type="AlphaFoldDB" id="A0A3A4N6Y6"/>
<dbReference type="EMBL" id="QZKU01000114">
    <property type="protein sequence ID" value="RJP17513.1"/>
    <property type="molecule type" value="Genomic_DNA"/>
</dbReference>
<evidence type="ECO:0000256" key="3">
    <source>
        <dbReference type="PROSITE-ProRule" id="PRU00169"/>
    </source>
</evidence>
<evidence type="ECO:0000313" key="6">
    <source>
        <dbReference type="Proteomes" id="UP000265882"/>
    </source>
</evidence>
<evidence type="ECO:0000259" key="4">
    <source>
        <dbReference type="PROSITE" id="PS50110"/>
    </source>
</evidence>
<proteinExistence type="predicted"/>
<dbReference type="InterPro" id="IPR050595">
    <property type="entry name" value="Bact_response_regulator"/>
</dbReference>
<keyword evidence="2" id="KW-0902">Two-component regulatory system</keyword>
<feature type="modified residue" description="4-aspartylphosphate" evidence="3">
    <location>
        <position position="56"/>
    </location>
</feature>
<reference evidence="5 6" key="1">
    <citation type="journal article" date="2017" name="ISME J.">
        <title>Energy and carbon metabolisms in a deep terrestrial subsurface fluid microbial community.</title>
        <authorList>
            <person name="Momper L."/>
            <person name="Jungbluth S.P."/>
            <person name="Lee M.D."/>
            <person name="Amend J.P."/>
        </authorList>
    </citation>
    <scope>NUCLEOTIDE SEQUENCE [LARGE SCALE GENOMIC DNA]</scope>
    <source>
        <strain evidence="5">SURF_5</strain>
    </source>
</reference>
<feature type="domain" description="Response regulatory" evidence="4">
    <location>
        <begin position="7"/>
        <end position="121"/>
    </location>
</feature>